<dbReference type="Pfam" id="PF01943">
    <property type="entry name" value="Polysacc_synt"/>
    <property type="match status" value="1"/>
</dbReference>
<dbReference type="InterPro" id="IPR002797">
    <property type="entry name" value="Polysacc_synth"/>
</dbReference>
<feature type="transmembrane region" description="Helical" evidence="5">
    <location>
        <begin position="113"/>
        <end position="132"/>
    </location>
</feature>
<feature type="transmembrane region" description="Helical" evidence="5">
    <location>
        <begin position="326"/>
        <end position="348"/>
    </location>
</feature>
<dbReference type="RefSeq" id="WP_221428570.1">
    <property type="nucleotide sequence ID" value="NZ_CP081296.1"/>
</dbReference>
<organism evidence="6 7">
    <name type="scientific">Qipengyuania xiapuensis</name>
    <dbReference type="NCBI Taxonomy" id="2867236"/>
    <lineage>
        <taxon>Bacteria</taxon>
        <taxon>Pseudomonadati</taxon>
        <taxon>Pseudomonadota</taxon>
        <taxon>Alphaproteobacteria</taxon>
        <taxon>Sphingomonadales</taxon>
        <taxon>Erythrobacteraceae</taxon>
        <taxon>Qipengyuania</taxon>
    </lineage>
</organism>
<sequence>MTRHLHIGKFFSSGAGLFASLLGNAFIFLIIARAFGAADFGRFALIYATASVLGLMVDFGYPQRFLKDFYVYSEKHGGLPSRVLATKLAFVVLASFANLVVSLAMGIDLALMAVIWTGIVLVSFGAFFGSCLRAMGEHRIDSTNLLLANSSGAAIATALYLSGSENPFHYFALFSLLGSIYLFLSYRAFRKQCRIVLEPISIGKCVEEVRGGISYAADIWVTRSFGFLDVLVLSLFVSNAGLGLYQAGQKLLLVAFAVNQIINNVFLPIFSAREREVGLDTKSLLAIIAGTGTMGVAVAAVFYLIFPVAVDILYGDGFEETKVMGFWLALAILFRLLSLGPSIWVVAAGRQTLRFMLNAFNMAVFLGLCLFFAPRYGFVGGAMATAISTLIWAGSFIVAGLVIAKHQRDQGLEAGR</sequence>
<evidence type="ECO:0000256" key="5">
    <source>
        <dbReference type="SAM" id="Phobius"/>
    </source>
</evidence>
<evidence type="ECO:0000256" key="3">
    <source>
        <dbReference type="ARBA" id="ARBA00022989"/>
    </source>
</evidence>
<keyword evidence="4 5" id="KW-0472">Membrane</keyword>
<dbReference type="EMBL" id="CP081296">
    <property type="protein sequence ID" value="QZD92874.1"/>
    <property type="molecule type" value="Genomic_DNA"/>
</dbReference>
<evidence type="ECO:0000256" key="4">
    <source>
        <dbReference type="ARBA" id="ARBA00023136"/>
    </source>
</evidence>
<feature type="transmembrane region" description="Helical" evidence="5">
    <location>
        <begin position="251"/>
        <end position="272"/>
    </location>
</feature>
<protein>
    <submittedName>
        <fullName evidence="6">Oligosaccharide flippase family protein</fullName>
    </submittedName>
</protein>
<dbReference type="PANTHER" id="PTHR43424:SF1">
    <property type="entry name" value="LOCUS PUTATIVE PROTEIN 1-RELATED"/>
    <property type="match status" value="1"/>
</dbReference>
<accession>A0ABX8ZVE4</accession>
<dbReference type="Proteomes" id="UP000824300">
    <property type="component" value="Chromosome"/>
</dbReference>
<keyword evidence="3 5" id="KW-1133">Transmembrane helix</keyword>
<feature type="transmembrane region" description="Helical" evidence="5">
    <location>
        <begin position="284"/>
        <end position="306"/>
    </location>
</feature>
<comment type="subcellular location">
    <subcellularLocation>
        <location evidence="1">Membrane</location>
        <topology evidence="1">Multi-pass membrane protein</topology>
    </subcellularLocation>
</comment>
<feature type="transmembrane region" description="Helical" evidence="5">
    <location>
        <begin position="12"/>
        <end position="32"/>
    </location>
</feature>
<feature type="transmembrane region" description="Helical" evidence="5">
    <location>
        <begin position="44"/>
        <end position="62"/>
    </location>
</feature>
<keyword evidence="7" id="KW-1185">Reference proteome</keyword>
<dbReference type="PANTHER" id="PTHR43424">
    <property type="entry name" value="LOCUS PUTATIVE PROTEIN 1-RELATED"/>
    <property type="match status" value="1"/>
</dbReference>
<name>A0ABX8ZVE4_9SPHN</name>
<feature type="transmembrane region" description="Helical" evidence="5">
    <location>
        <begin position="83"/>
        <end position="107"/>
    </location>
</feature>
<feature type="transmembrane region" description="Helical" evidence="5">
    <location>
        <begin position="355"/>
        <end position="373"/>
    </location>
</feature>
<evidence type="ECO:0000313" key="6">
    <source>
        <dbReference type="EMBL" id="QZD92874.1"/>
    </source>
</evidence>
<reference evidence="6 7" key="1">
    <citation type="submission" date="2021-08" db="EMBL/GenBank/DDBJ databases">
        <title>Comparative Genomics Analysis of the Genus Qipengyuania Reveals Extensive Genetic Diversity and Metabolic Versatility, Including the Description of Fifteen Novel Species.</title>
        <authorList>
            <person name="Liu Y."/>
        </authorList>
    </citation>
    <scope>NUCLEOTIDE SEQUENCE [LARGE SCALE GENOMIC DNA]</scope>
    <source>
        <strain evidence="6 7">1NDW3</strain>
    </source>
</reference>
<feature type="transmembrane region" description="Helical" evidence="5">
    <location>
        <begin position="379"/>
        <end position="404"/>
    </location>
</feature>
<evidence type="ECO:0000256" key="2">
    <source>
        <dbReference type="ARBA" id="ARBA00022692"/>
    </source>
</evidence>
<feature type="transmembrane region" description="Helical" evidence="5">
    <location>
        <begin position="144"/>
        <end position="162"/>
    </location>
</feature>
<dbReference type="InterPro" id="IPR052556">
    <property type="entry name" value="PolySynth_Transporter"/>
</dbReference>
<feature type="transmembrane region" description="Helical" evidence="5">
    <location>
        <begin position="168"/>
        <end position="186"/>
    </location>
</feature>
<evidence type="ECO:0000313" key="7">
    <source>
        <dbReference type="Proteomes" id="UP000824300"/>
    </source>
</evidence>
<gene>
    <name evidence="6" type="ORF">K3162_02195</name>
</gene>
<feature type="transmembrane region" description="Helical" evidence="5">
    <location>
        <begin position="225"/>
        <end position="245"/>
    </location>
</feature>
<evidence type="ECO:0000256" key="1">
    <source>
        <dbReference type="ARBA" id="ARBA00004141"/>
    </source>
</evidence>
<proteinExistence type="predicted"/>
<keyword evidence="2 5" id="KW-0812">Transmembrane</keyword>